<dbReference type="PANTHER" id="PTHR32114">
    <property type="entry name" value="ABC TRANSPORTER ABCH.3"/>
    <property type="match status" value="1"/>
</dbReference>
<proteinExistence type="predicted"/>
<feature type="compositionally biased region" description="Basic and acidic residues" evidence="2">
    <location>
        <begin position="1168"/>
        <end position="1194"/>
    </location>
</feature>
<gene>
    <name evidence="4" type="ORF">SLS62_001248</name>
</gene>
<evidence type="ECO:0000259" key="3">
    <source>
        <dbReference type="Pfam" id="PF13476"/>
    </source>
</evidence>
<evidence type="ECO:0000256" key="2">
    <source>
        <dbReference type="SAM" id="MobiDB-lite"/>
    </source>
</evidence>
<feature type="compositionally biased region" description="Acidic residues" evidence="2">
    <location>
        <begin position="1156"/>
        <end position="1167"/>
    </location>
</feature>
<dbReference type="InterPro" id="IPR038729">
    <property type="entry name" value="Rad50/SbcC_AAA"/>
</dbReference>
<dbReference type="GO" id="GO:0006302">
    <property type="term" value="P:double-strand break repair"/>
    <property type="evidence" value="ECO:0007669"/>
    <property type="project" value="InterPro"/>
</dbReference>
<evidence type="ECO:0000313" key="5">
    <source>
        <dbReference type="Proteomes" id="UP001320420"/>
    </source>
</evidence>
<dbReference type="InterPro" id="IPR027417">
    <property type="entry name" value="P-loop_NTPase"/>
</dbReference>
<dbReference type="SUPFAM" id="SSF52540">
    <property type="entry name" value="P-loop containing nucleoside triphosphate hydrolases"/>
    <property type="match status" value="1"/>
</dbReference>
<feature type="region of interest" description="Disordered" evidence="2">
    <location>
        <begin position="389"/>
        <end position="411"/>
    </location>
</feature>
<dbReference type="CDD" id="cd00267">
    <property type="entry name" value="ABC_ATPase"/>
    <property type="match status" value="1"/>
</dbReference>
<sequence>MSRQVGAATAKMGGRLKKGKPLWLLLSDLHFKSYDLDRIVRTASWIASLPGSVSGPGGYAGARGVGAGRGAGAGGHTITRAVICGDLLTARTSQPTHVLSACYRFLNDLAAAVPHVNILLGNHDLAYRQDYQTSALEALAMTRLAPYVTLHADIGRHVWDGRRVLVMPFREDQGLLVDAVRELALEGEDGSHAAATIGFGHMAINRAITQRHIIDPKTGAAGLPSRYPGLTGAGGFAPLARTFTGHFHSHQTILQAAGREAGDLRGSITYVGAPLQLTWADLLDTQRGVVLLDPETLETELVQNPHAVGYVTVEAQDVFADQVPAAHVSDKHVMITGRLSRYKYILAREQLVKLGARSVRDWKAFQPEWQFGPNRLGKTMLSADVQNLPGRNRAGETGQEEAGHGGEGTALGLSESPAIELPGSRAEQIEHKPLDLSVIVDEYVSSLTLGATLEEKREVLAVVGKRLVDIGSRVRDKTNHTVKYRDMLDLTTPASLIPSNDAPHAATATNIFESQPVAVEITNFLGVQGTLRLDFERHFQPGLNFIVGHNGAGKSTVIEAIVWCQFGQCIREGLGVNDVVNDAAGKDCNVRLTFANGYAISRSRRHGEFQNRVFVERDGQPQPQFEGANARVTQASLNELLGVDFDTFIRTILLGNESTRSFLSASPLQKRQLTETALGLGILDGCAEACNAMLGQVDGELADKRSRLKEVTHTVGHLQGRVDQMEQTLERLRNEAASLSTEMQREERKHVASVNRKELRRKQLVKTLETEQRLPDLEPELLDLQNGVSQAKDEVGELDALEKLAQARLSIDREGSIVKQEIAATRTQIHHLEEALERLLAENSILEVPTSAVEEDDYYYSSKTQGERSSSGSSGQDFVLAISRAFRKLWIEVLKIVSPTARENFRRIAFQIAETKRLWREHTDAIDTLARSVDETHGKVAITKDRVANFPRDIARQHVISERDVHAALQTLPTVEQASAVPAQLAAAADALEALTQRHGSVQRESEARQQRLLRKQRELEAHERDLEATRRRWEVALDRYRLMLAGKEREAGTYGAHLAADAATLADLRTQAGGLEADAARTHGHREVFAFWQAAFTRRQVAAAKPTFRRHVIERHLGELNKLLGQILLVMYRDAHYARSTTTGTIGALFREEDDYDEDEEGGEDGDAVRDSGLGKREYDGPDGKKKSGDKGRNTNTNTKSKSKSKKASAAAAPSSSPKSTTKTTTTTTTTTSPSKSTSASSVLDPSLSINPALAYAKKSGGERKRVDLALFFALFMMGEARSAHMARYMLVDEAFDSLDEAGQASVLKWCRWMTGRLAYVFVITHSRNLVRLAEAVEESEKKGGEGEDDGEGGGGGGGGGANVVTVKAGDRGTELVV</sequence>
<dbReference type="Proteomes" id="UP001320420">
    <property type="component" value="Unassembled WGS sequence"/>
</dbReference>
<comment type="caution">
    <text evidence="4">The sequence shown here is derived from an EMBL/GenBank/DDBJ whole genome shotgun (WGS) entry which is preliminary data.</text>
</comment>
<protein>
    <recommendedName>
        <fullName evidence="3">Rad50/SbcC-type AAA domain-containing protein</fullName>
    </recommendedName>
</protein>
<feature type="compositionally biased region" description="Basic and acidic residues" evidence="2">
    <location>
        <begin position="1370"/>
        <end position="1379"/>
    </location>
</feature>
<dbReference type="InterPro" id="IPR029052">
    <property type="entry name" value="Metallo-depent_PP-like"/>
</dbReference>
<dbReference type="SUPFAM" id="SSF56300">
    <property type="entry name" value="Metallo-dependent phosphatases"/>
    <property type="match status" value="1"/>
</dbReference>
<feature type="region of interest" description="Disordered" evidence="2">
    <location>
        <begin position="1339"/>
        <end position="1379"/>
    </location>
</feature>
<feature type="domain" description="Rad50/SbcC-type AAA" evidence="3">
    <location>
        <begin position="519"/>
        <end position="760"/>
    </location>
</feature>
<feature type="coiled-coil region" evidence="1">
    <location>
        <begin position="1006"/>
        <end position="1033"/>
    </location>
</feature>
<dbReference type="Pfam" id="PF13476">
    <property type="entry name" value="AAA_23"/>
    <property type="match status" value="1"/>
</dbReference>
<dbReference type="EMBL" id="JAKJXP020000005">
    <property type="protein sequence ID" value="KAK7756803.1"/>
    <property type="molecule type" value="Genomic_DNA"/>
</dbReference>
<keyword evidence="5" id="KW-1185">Reference proteome</keyword>
<feature type="coiled-coil region" evidence="1">
    <location>
        <begin position="715"/>
        <end position="749"/>
    </location>
</feature>
<reference evidence="4 5" key="1">
    <citation type="submission" date="2024-02" db="EMBL/GenBank/DDBJ databases">
        <title>De novo assembly and annotation of 12 fungi associated with fruit tree decline syndrome in Ontario, Canada.</title>
        <authorList>
            <person name="Sulman M."/>
            <person name="Ellouze W."/>
            <person name="Ilyukhin E."/>
        </authorList>
    </citation>
    <scope>NUCLEOTIDE SEQUENCE [LARGE SCALE GENOMIC DNA]</scope>
    <source>
        <strain evidence="4 5">M11/M66-122</strain>
    </source>
</reference>
<feature type="region of interest" description="Disordered" evidence="2">
    <location>
        <begin position="1156"/>
        <end position="1245"/>
    </location>
</feature>
<accession>A0AAN9VAY7</accession>
<dbReference type="Gene3D" id="3.40.50.300">
    <property type="entry name" value="P-loop containing nucleotide triphosphate hydrolases"/>
    <property type="match status" value="2"/>
</dbReference>
<evidence type="ECO:0000256" key="1">
    <source>
        <dbReference type="SAM" id="Coils"/>
    </source>
</evidence>
<keyword evidence="1" id="KW-0175">Coiled coil</keyword>
<name>A0AAN9VAY7_9PEZI</name>
<feature type="compositionally biased region" description="Low complexity" evidence="2">
    <location>
        <begin position="1209"/>
        <end position="1243"/>
    </location>
</feature>
<feature type="compositionally biased region" description="Gly residues" evidence="2">
    <location>
        <begin position="1354"/>
        <end position="1363"/>
    </location>
</feature>
<dbReference type="GO" id="GO:0003677">
    <property type="term" value="F:DNA binding"/>
    <property type="evidence" value="ECO:0007669"/>
    <property type="project" value="UniProtKB-ARBA"/>
</dbReference>
<dbReference type="Gene3D" id="3.60.21.10">
    <property type="match status" value="1"/>
</dbReference>
<dbReference type="GO" id="GO:0016887">
    <property type="term" value="F:ATP hydrolysis activity"/>
    <property type="evidence" value="ECO:0007669"/>
    <property type="project" value="InterPro"/>
</dbReference>
<organism evidence="4 5">
    <name type="scientific">Diatrype stigma</name>
    <dbReference type="NCBI Taxonomy" id="117547"/>
    <lineage>
        <taxon>Eukaryota</taxon>
        <taxon>Fungi</taxon>
        <taxon>Dikarya</taxon>
        <taxon>Ascomycota</taxon>
        <taxon>Pezizomycotina</taxon>
        <taxon>Sordariomycetes</taxon>
        <taxon>Xylariomycetidae</taxon>
        <taxon>Xylariales</taxon>
        <taxon>Diatrypaceae</taxon>
        <taxon>Diatrype</taxon>
    </lineage>
</organism>
<evidence type="ECO:0000313" key="4">
    <source>
        <dbReference type="EMBL" id="KAK7756803.1"/>
    </source>
</evidence>
<dbReference type="PANTHER" id="PTHR32114:SF2">
    <property type="entry name" value="ABC TRANSPORTER ABCH.3"/>
    <property type="match status" value="1"/>
</dbReference>